<dbReference type="AlphaFoldDB" id="A0A0C3NIU0"/>
<evidence type="ECO:0000313" key="1">
    <source>
        <dbReference type="EMBL" id="KIN95615.1"/>
    </source>
</evidence>
<reference evidence="2" key="2">
    <citation type="submission" date="2015-01" db="EMBL/GenBank/DDBJ databases">
        <title>Evolutionary Origins and Diversification of the Mycorrhizal Mutualists.</title>
        <authorList>
            <consortium name="DOE Joint Genome Institute"/>
            <consortium name="Mycorrhizal Genomics Consortium"/>
            <person name="Kohler A."/>
            <person name="Kuo A."/>
            <person name="Nagy L.G."/>
            <person name="Floudas D."/>
            <person name="Copeland A."/>
            <person name="Barry K.W."/>
            <person name="Cichocki N."/>
            <person name="Veneault-Fourrey C."/>
            <person name="LaButti K."/>
            <person name="Lindquist E.A."/>
            <person name="Lipzen A."/>
            <person name="Lundell T."/>
            <person name="Morin E."/>
            <person name="Murat C."/>
            <person name="Riley R."/>
            <person name="Ohm R."/>
            <person name="Sun H."/>
            <person name="Tunlid A."/>
            <person name="Henrissat B."/>
            <person name="Grigoriev I.V."/>
            <person name="Hibbett D.S."/>
            <person name="Martin F."/>
        </authorList>
    </citation>
    <scope>NUCLEOTIDE SEQUENCE [LARGE SCALE GENOMIC DNA]</scope>
    <source>
        <strain evidence="2">Marx 270</strain>
    </source>
</reference>
<sequence length="114" mass="12404">NPFGNNVRTPNPVVRGDGVRLFPVALVRPEPVPMVSVGGGAALEHVSNQPTFIEDYKDVPVLQIHGGGGGLTTRMDSSDLFLVKTSGRKSGSPRRWETDVIRLYRLVETIHSGR</sequence>
<evidence type="ECO:0000313" key="2">
    <source>
        <dbReference type="Proteomes" id="UP000054217"/>
    </source>
</evidence>
<dbReference type="EMBL" id="KN832063">
    <property type="protein sequence ID" value="KIN95615.1"/>
    <property type="molecule type" value="Genomic_DNA"/>
</dbReference>
<gene>
    <name evidence="1" type="ORF">M404DRAFT_1007330</name>
</gene>
<organism evidence="1 2">
    <name type="scientific">Pisolithus tinctorius Marx 270</name>
    <dbReference type="NCBI Taxonomy" id="870435"/>
    <lineage>
        <taxon>Eukaryota</taxon>
        <taxon>Fungi</taxon>
        <taxon>Dikarya</taxon>
        <taxon>Basidiomycota</taxon>
        <taxon>Agaricomycotina</taxon>
        <taxon>Agaricomycetes</taxon>
        <taxon>Agaricomycetidae</taxon>
        <taxon>Boletales</taxon>
        <taxon>Sclerodermatineae</taxon>
        <taxon>Pisolithaceae</taxon>
        <taxon>Pisolithus</taxon>
    </lineage>
</organism>
<dbReference type="Proteomes" id="UP000054217">
    <property type="component" value="Unassembled WGS sequence"/>
</dbReference>
<name>A0A0C3NIU0_PISTI</name>
<reference evidence="1 2" key="1">
    <citation type="submission" date="2014-04" db="EMBL/GenBank/DDBJ databases">
        <authorList>
            <consortium name="DOE Joint Genome Institute"/>
            <person name="Kuo A."/>
            <person name="Kohler A."/>
            <person name="Costa M.D."/>
            <person name="Nagy L.G."/>
            <person name="Floudas D."/>
            <person name="Copeland A."/>
            <person name="Barry K.W."/>
            <person name="Cichocki N."/>
            <person name="Veneault-Fourrey C."/>
            <person name="LaButti K."/>
            <person name="Lindquist E.A."/>
            <person name="Lipzen A."/>
            <person name="Lundell T."/>
            <person name="Morin E."/>
            <person name="Murat C."/>
            <person name="Sun H."/>
            <person name="Tunlid A."/>
            <person name="Henrissat B."/>
            <person name="Grigoriev I.V."/>
            <person name="Hibbett D.S."/>
            <person name="Martin F."/>
            <person name="Nordberg H.P."/>
            <person name="Cantor M.N."/>
            <person name="Hua S.X."/>
        </authorList>
    </citation>
    <scope>NUCLEOTIDE SEQUENCE [LARGE SCALE GENOMIC DNA]</scope>
    <source>
        <strain evidence="1 2">Marx 270</strain>
    </source>
</reference>
<keyword evidence="2" id="KW-1185">Reference proteome</keyword>
<protein>
    <submittedName>
        <fullName evidence="1">Uncharacterized protein</fullName>
    </submittedName>
</protein>
<dbReference type="HOGENOM" id="CLU_2127005_0_0_1"/>
<dbReference type="InParanoid" id="A0A0C3NIU0"/>
<feature type="non-terminal residue" evidence="1">
    <location>
        <position position="1"/>
    </location>
</feature>
<accession>A0A0C3NIU0</accession>
<proteinExistence type="predicted"/>